<dbReference type="SUPFAM" id="SSF50199">
    <property type="entry name" value="Staphylococcal nuclease"/>
    <property type="match status" value="1"/>
</dbReference>
<gene>
    <name evidence="2" type="ORF">SAMN05216198_3710</name>
</gene>
<proteinExistence type="predicted"/>
<evidence type="ECO:0000313" key="3">
    <source>
        <dbReference type="Proteomes" id="UP000243426"/>
    </source>
</evidence>
<dbReference type="AlphaFoldDB" id="A0A1H1XS55"/>
<sequence>MALSVSQKASRWGAFFIVWMLVGPVFAGNCIQPGAGELVISRYVIDGDTLELVDGRRVRLIGINAPEIGRRGRASEPYAQKARAELERLVGEAGLRLMVGKDPKDHYGRTLGHLFDARGANIEAQLLRVGMGFAIGIAPNLTLFDCHLEQEALARSERVGVWGQAPVTRAADLQEGGFHLIRGRVVTIERAGRYVWVELDGPLTLRLPAAESQRFGELSSWKSRQLEVRGWIVDRQARRHSHKRFMLPLLEPRMVSFE</sequence>
<dbReference type="Pfam" id="PF00565">
    <property type="entry name" value="SNase"/>
    <property type="match status" value="1"/>
</dbReference>
<dbReference type="SMART" id="SM00318">
    <property type="entry name" value="SNc"/>
    <property type="match status" value="1"/>
</dbReference>
<dbReference type="EMBL" id="LT629748">
    <property type="protein sequence ID" value="SDT11851.1"/>
    <property type="molecule type" value="Genomic_DNA"/>
</dbReference>
<evidence type="ECO:0000313" key="2">
    <source>
        <dbReference type="EMBL" id="SDT11851.1"/>
    </source>
</evidence>
<name>A0A1H1XS55_9GAMM</name>
<dbReference type="Gene3D" id="2.40.50.90">
    <property type="match status" value="1"/>
</dbReference>
<dbReference type="STRING" id="797277.SAMN05216198_3710"/>
<organism evidence="2 3">
    <name type="scientific">Halopseudomonas litoralis</name>
    <dbReference type="NCBI Taxonomy" id="797277"/>
    <lineage>
        <taxon>Bacteria</taxon>
        <taxon>Pseudomonadati</taxon>
        <taxon>Pseudomonadota</taxon>
        <taxon>Gammaproteobacteria</taxon>
        <taxon>Pseudomonadales</taxon>
        <taxon>Pseudomonadaceae</taxon>
        <taxon>Halopseudomonas</taxon>
    </lineage>
</organism>
<protein>
    <submittedName>
        <fullName evidence="2">Nuclease homologue</fullName>
    </submittedName>
</protein>
<dbReference type="InterPro" id="IPR016071">
    <property type="entry name" value="Staphylococal_nuclease_OB-fold"/>
</dbReference>
<dbReference type="OrthoDB" id="6867997at2"/>
<reference evidence="3" key="1">
    <citation type="submission" date="2016-10" db="EMBL/GenBank/DDBJ databases">
        <authorList>
            <person name="Varghese N."/>
            <person name="Submissions S."/>
        </authorList>
    </citation>
    <scope>NUCLEOTIDE SEQUENCE [LARGE SCALE GENOMIC DNA]</scope>
    <source>
        <strain evidence="3">2SM5</strain>
    </source>
</reference>
<dbReference type="RefSeq" id="WP_090275787.1">
    <property type="nucleotide sequence ID" value="NZ_LT629748.1"/>
</dbReference>
<dbReference type="InterPro" id="IPR035437">
    <property type="entry name" value="SNase_OB-fold_sf"/>
</dbReference>
<accession>A0A1H1XS55</accession>
<feature type="domain" description="TNase-like" evidence="1">
    <location>
        <begin position="44"/>
        <end position="164"/>
    </location>
</feature>
<keyword evidence="3" id="KW-1185">Reference proteome</keyword>
<dbReference type="Proteomes" id="UP000243426">
    <property type="component" value="Chromosome I"/>
</dbReference>
<evidence type="ECO:0000259" key="1">
    <source>
        <dbReference type="PROSITE" id="PS50830"/>
    </source>
</evidence>
<dbReference type="PROSITE" id="PS50830">
    <property type="entry name" value="TNASE_3"/>
    <property type="match status" value="1"/>
</dbReference>